<evidence type="ECO:0000313" key="7">
    <source>
        <dbReference type="Proteomes" id="UP001301958"/>
    </source>
</evidence>
<dbReference type="GO" id="GO:0005815">
    <property type="term" value="C:microtubule organizing center"/>
    <property type="evidence" value="ECO:0007669"/>
    <property type="project" value="InterPro"/>
</dbReference>
<sequence>MDSTDSFGAQTQLNDRSKVPPRARAASRASNSSSSTSQTTSTHSHRYHHSKSERPKSQLSREVSESSTQPLTPMSALLLERLERERRVDYDRTSSRGAGNDLLRSSVDSRALRSPSPSDGRPISSNGSDSSRKRGLGVKEIEQTLSSLHKQNFDLKLELFHRRERQTTLEERLEKLELEKFDMEAINERLLLELEKRDKAVGEAVSMIVMLEARVEQLLREREMVRQVGEQGLAYVNSTSTPKLVQSPASDESKSLNRMPSFLSEKVENTDNLRDVYLGVRDSVLSLPTTAAEVSPDTSRGGWRMGSPALSILSESSFVSVYGRNATSDDASPAGGTPSLPCNAAKQRMLALESPTKVRGATPKSRPSTSRAVSSSYAHFHNITDVLDMSGSPLGRLEKMDVKDVARAHTTAHDRSPFARPPSSHMQPKTKKEKREELERVLTEGKFGRDHGLPPTPDTISTTTLRLCQDSNDTLSKDQALANERSYLALSDTTVSQHSALNELATGLQPPRGPTTNAQAASTTAFDSRQPFSSGDTNVELHVSVSQIERPRTAAPSSREQHRFDWDSDDSDDDGGGPADVSRSSSVDTWLHESRKSANADGLGPMSSVSQANPSFKKGRASPDLFSFPSSTKGWATNAMFGTLGGARYAGATGRDYSAAPTAKALDAMESSLPLPMFSSGLLTPTLGMVVNPAPPPPDRRSSLQAKTTAEGRPLPAVPVKPSPFSKLKRGNRVRSNSTDVQPPLQRLTEMGMKQDRSMTVPPKQVYLPPPPPSQGTQNNQALQEVPPSKQRHYPPTASQGTAVRPRSRGLNNFFRRSTGSADPPPPAPSSAPPTTTTFKATAERQGPGIVGMPSWGRRNSLVDDERDASATPPPIQRNRNPERRVEFDDDVGGAQLVQVVSNGAPAGGVPLSESKHLPSVSIDNSGGVSLADGGPVQHGSAATPTASTGGGGKRKWLGLGRRNSLRKTGGV</sequence>
<dbReference type="EMBL" id="MU865323">
    <property type="protein sequence ID" value="KAK4228079.1"/>
    <property type="molecule type" value="Genomic_DNA"/>
</dbReference>
<keyword evidence="3" id="KW-0175">Coiled coil</keyword>
<proteinExistence type="predicted"/>
<evidence type="ECO:0000256" key="4">
    <source>
        <dbReference type="SAM" id="MobiDB-lite"/>
    </source>
</evidence>
<feature type="region of interest" description="Disordered" evidence="4">
    <location>
        <begin position="90"/>
        <end position="135"/>
    </location>
</feature>
<feature type="coiled-coil region" evidence="3">
    <location>
        <begin position="173"/>
        <end position="228"/>
    </location>
</feature>
<feature type="compositionally biased region" description="Polar residues" evidence="4">
    <location>
        <begin position="1"/>
        <end position="14"/>
    </location>
</feature>
<comment type="subcellular location">
    <subcellularLocation>
        <location evidence="1">Cytoplasm</location>
    </subcellularLocation>
</comment>
<evidence type="ECO:0000256" key="1">
    <source>
        <dbReference type="ARBA" id="ARBA00004496"/>
    </source>
</evidence>
<dbReference type="Proteomes" id="UP001301958">
    <property type="component" value="Unassembled WGS sequence"/>
</dbReference>
<evidence type="ECO:0000313" key="6">
    <source>
        <dbReference type="EMBL" id="KAK4228079.1"/>
    </source>
</evidence>
<dbReference type="AlphaFoldDB" id="A0AAN7H5B9"/>
<keyword evidence="2" id="KW-0963">Cytoplasm</keyword>
<feature type="region of interest" description="Disordered" evidence="4">
    <location>
        <begin position="353"/>
        <end position="375"/>
    </location>
</feature>
<accession>A0AAN7H5B9</accession>
<reference evidence="6" key="1">
    <citation type="journal article" date="2023" name="Mol. Phylogenet. Evol.">
        <title>Genome-scale phylogeny and comparative genomics of the fungal order Sordariales.</title>
        <authorList>
            <person name="Hensen N."/>
            <person name="Bonometti L."/>
            <person name="Westerberg I."/>
            <person name="Brannstrom I.O."/>
            <person name="Guillou S."/>
            <person name="Cros-Aarteil S."/>
            <person name="Calhoun S."/>
            <person name="Haridas S."/>
            <person name="Kuo A."/>
            <person name="Mondo S."/>
            <person name="Pangilinan J."/>
            <person name="Riley R."/>
            <person name="LaButti K."/>
            <person name="Andreopoulos B."/>
            <person name="Lipzen A."/>
            <person name="Chen C."/>
            <person name="Yan M."/>
            <person name="Daum C."/>
            <person name="Ng V."/>
            <person name="Clum A."/>
            <person name="Steindorff A."/>
            <person name="Ohm R.A."/>
            <person name="Martin F."/>
            <person name="Silar P."/>
            <person name="Natvig D.O."/>
            <person name="Lalanne C."/>
            <person name="Gautier V."/>
            <person name="Ament-Velasquez S.L."/>
            <person name="Kruys A."/>
            <person name="Hutchinson M.I."/>
            <person name="Powell A.J."/>
            <person name="Barry K."/>
            <person name="Miller A.N."/>
            <person name="Grigoriev I.V."/>
            <person name="Debuchy R."/>
            <person name="Gladieux P."/>
            <person name="Hiltunen Thoren M."/>
            <person name="Johannesson H."/>
        </authorList>
    </citation>
    <scope>NUCLEOTIDE SEQUENCE</scope>
    <source>
        <strain evidence="6">CBS 990.96</strain>
    </source>
</reference>
<dbReference type="Pfam" id="PF07989">
    <property type="entry name" value="Cnn_1N"/>
    <property type="match status" value="1"/>
</dbReference>
<feature type="region of interest" description="Disordered" evidence="4">
    <location>
        <begin position="906"/>
        <end position="972"/>
    </location>
</feature>
<dbReference type="InterPro" id="IPR012943">
    <property type="entry name" value="Cnn_1N"/>
</dbReference>
<gene>
    <name evidence="6" type="ORF">QBC38DRAFT_168441</name>
</gene>
<evidence type="ECO:0000259" key="5">
    <source>
        <dbReference type="Pfam" id="PF07989"/>
    </source>
</evidence>
<feature type="region of interest" description="Disordered" evidence="4">
    <location>
        <begin position="410"/>
        <end position="436"/>
    </location>
</feature>
<feature type="region of interest" description="Disordered" evidence="4">
    <location>
        <begin position="505"/>
        <end position="620"/>
    </location>
</feature>
<feature type="compositionally biased region" description="Polar residues" evidence="4">
    <location>
        <begin position="514"/>
        <end position="537"/>
    </location>
</feature>
<name>A0AAN7H5B9_9PEZI</name>
<protein>
    <recommendedName>
        <fullName evidence="5">Centrosomin N-terminal motif 1 domain-containing protein</fullName>
    </recommendedName>
</protein>
<feature type="compositionally biased region" description="Low complexity" evidence="4">
    <location>
        <begin position="365"/>
        <end position="375"/>
    </location>
</feature>
<feature type="region of interest" description="Disordered" evidence="4">
    <location>
        <begin position="1"/>
        <end position="76"/>
    </location>
</feature>
<keyword evidence="7" id="KW-1185">Reference proteome</keyword>
<feature type="compositionally biased region" description="Polar residues" evidence="4">
    <location>
        <begin position="57"/>
        <end position="72"/>
    </location>
</feature>
<evidence type="ECO:0000256" key="2">
    <source>
        <dbReference type="ARBA" id="ARBA00022490"/>
    </source>
</evidence>
<feature type="domain" description="Centrosomin N-terminal motif 1" evidence="5">
    <location>
        <begin position="138"/>
        <end position="204"/>
    </location>
</feature>
<feature type="compositionally biased region" description="Pro residues" evidence="4">
    <location>
        <begin position="823"/>
        <end position="832"/>
    </location>
</feature>
<comment type="caution">
    <text evidence="6">The sequence shown here is derived from an EMBL/GenBank/DDBJ whole genome shotgun (WGS) entry which is preliminary data.</text>
</comment>
<evidence type="ECO:0000256" key="3">
    <source>
        <dbReference type="SAM" id="Coils"/>
    </source>
</evidence>
<feature type="compositionally biased region" description="Low complexity" evidence="4">
    <location>
        <begin position="22"/>
        <end position="42"/>
    </location>
</feature>
<organism evidence="6 7">
    <name type="scientific">Podospora fimiseda</name>
    <dbReference type="NCBI Taxonomy" id="252190"/>
    <lineage>
        <taxon>Eukaryota</taxon>
        <taxon>Fungi</taxon>
        <taxon>Dikarya</taxon>
        <taxon>Ascomycota</taxon>
        <taxon>Pezizomycotina</taxon>
        <taxon>Sordariomycetes</taxon>
        <taxon>Sordariomycetidae</taxon>
        <taxon>Sordariales</taxon>
        <taxon>Podosporaceae</taxon>
        <taxon>Podospora</taxon>
    </lineage>
</organism>
<dbReference type="GO" id="GO:0005737">
    <property type="term" value="C:cytoplasm"/>
    <property type="evidence" value="ECO:0007669"/>
    <property type="project" value="UniProtKB-SubCell"/>
</dbReference>
<feature type="region of interest" description="Disordered" evidence="4">
    <location>
        <begin position="690"/>
        <end position="884"/>
    </location>
</feature>
<reference evidence="6" key="2">
    <citation type="submission" date="2023-05" db="EMBL/GenBank/DDBJ databases">
        <authorList>
            <consortium name="Lawrence Berkeley National Laboratory"/>
            <person name="Steindorff A."/>
            <person name="Hensen N."/>
            <person name="Bonometti L."/>
            <person name="Westerberg I."/>
            <person name="Brannstrom I.O."/>
            <person name="Guillou S."/>
            <person name="Cros-Aarteil S."/>
            <person name="Calhoun S."/>
            <person name="Haridas S."/>
            <person name="Kuo A."/>
            <person name="Mondo S."/>
            <person name="Pangilinan J."/>
            <person name="Riley R."/>
            <person name="Labutti K."/>
            <person name="Andreopoulos B."/>
            <person name="Lipzen A."/>
            <person name="Chen C."/>
            <person name="Yanf M."/>
            <person name="Daum C."/>
            <person name="Ng V."/>
            <person name="Clum A."/>
            <person name="Ohm R."/>
            <person name="Martin F."/>
            <person name="Silar P."/>
            <person name="Natvig D."/>
            <person name="Lalanne C."/>
            <person name="Gautier V."/>
            <person name="Ament-Velasquez S.L."/>
            <person name="Kruys A."/>
            <person name="Hutchinson M.I."/>
            <person name="Powell A.J."/>
            <person name="Barry K."/>
            <person name="Miller A.N."/>
            <person name="Grigoriev I.V."/>
            <person name="Debuchy R."/>
            <person name="Gladieux P."/>
            <person name="Thoren M.H."/>
            <person name="Johannesson H."/>
        </authorList>
    </citation>
    <scope>NUCLEOTIDE SEQUENCE</scope>
    <source>
        <strain evidence="6">CBS 990.96</strain>
    </source>
</reference>